<reference evidence="1" key="1">
    <citation type="submission" date="2021-01" db="UniProtKB">
        <authorList>
            <consortium name="EnsemblPlants"/>
        </authorList>
    </citation>
    <scope>IDENTIFICATION</scope>
</reference>
<evidence type="ECO:0000313" key="1">
    <source>
        <dbReference type="EnsemblPlants" id="Kaladp0012s0116.1.v1.1"/>
    </source>
</evidence>
<name>A0A7N0ZQK0_KALFE</name>
<dbReference type="AlphaFoldDB" id="A0A7N0ZQK0"/>
<sequence length="75" mass="8581">MLWTRVEDVERALQLRLCLTSSQARGCWKGTDWSTQRLVEKMKEIHALSIKIALSTTTPQQWNQRQEANAAQPAA</sequence>
<protein>
    <submittedName>
        <fullName evidence="1">Uncharacterized protein</fullName>
    </submittedName>
</protein>
<dbReference type="EnsemblPlants" id="Kaladp0012s0116.1.v1.1">
    <property type="protein sequence ID" value="Kaladp0012s0116.1.v1.1"/>
    <property type="gene ID" value="Kaladp0012s0116.v1.1"/>
</dbReference>
<organism evidence="1 2">
    <name type="scientific">Kalanchoe fedtschenkoi</name>
    <name type="common">Lavender scallops</name>
    <name type="synonym">South American air plant</name>
    <dbReference type="NCBI Taxonomy" id="63787"/>
    <lineage>
        <taxon>Eukaryota</taxon>
        <taxon>Viridiplantae</taxon>
        <taxon>Streptophyta</taxon>
        <taxon>Embryophyta</taxon>
        <taxon>Tracheophyta</taxon>
        <taxon>Spermatophyta</taxon>
        <taxon>Magnoliopsida</taxon>
        <taxon>eudicotyledons</taxon>
        <taxon>Gunneridae</taxon>
        <taxon>Pentapetalae</taxon>
        <taxon>Saxifragales</taxon>
        <taxon>Crassulaceae</taxon>
        <taxon>Kalanchoe</taxon>
    </lineage>
</organism>
<dbReference type="Gramene" id="Kaladp0012s0116.1.v1.1">
    <property type="protein sequence ID" value="Kaladp0012s0116.1.v1.1"/>
    <property type="gene ID" value="Kaladp0012s0116.v1.1"/>
</dbReference>
<keyword evidence="2" id="KW-1185">Reference proteome</keyword>
<accession>A0A7N0ZQK0</accession>
<evidence type="ECO:0000313" key="2">
    <source>
        <dbReference type="Proteomes" id="UP000594263"/>
    </source>
</evidence>
<dbReference type="Proteomes" id="UP000594263">
    <property type="component" value="Unplaced"/>
</dbReference>
<proteinExistence type="predicted"/>